<dbReference type="STRING" id="1759059.ATE48_14965"/>
<gene>
    <name evidence="3" type="ORF">ATE48_14965</name>
</gene>
<keyword evidence="4" id="KW-1185">Reference proteome</keyword>
<dbReference type="AlphaFoldDB" id="A0A1B1AKN7"/>
<organism evidence="3 4">
    <name type="scientific">Candidatus Viadribacter manganicus</name>
    <dbReference type="NCBI Taxonomy" id="1759059"/>
    <lineage>
        <taxon>Bacteria</taxon>
        <taxon>Pseudomonadati</taxon>
        <taxon>Pseudomonadota</taxon>
        <taxon>Alphaproteobacteria</taxon>
        <taxon>Hyphomonadales</taxon>
        <taxon>Hyphomonadaceae</taxon>
        <taxon>Candidatus Viadribacter</taxon>
    </lineage>
</organism>
<evidence type="ECO:0000256" key="1">
    <source>
        <dbReference type="SAM" id="SignalP"/>
    </source>
</evidence>
<proteinExistence type="predicted"/>
<accession>A0A1B1AKN7</accession>
<dbReference type="Gene3D" id="2.60.120.380">
    <property type="match status" value="3"/>
</dbReference>
<name>A0A1B1AKN7_9PROT</name>
<keyword evidence="1" id="KW-0732">Signal</keyword>
<dbReference type="EMBL" id="CP013244">
    <property type="protein sequence ID" value="ANP47126.1"/>
    <property type="molecule type" value="Genomic_DNA"/>
</dbReference>
<dbReference type="KEGG" id="cbot:ATE48_14965"/>
<dbReference type="Proteomes" id="UP000092498">
    <property type="component" value="Chromosome"/>
</dbReference>
<dbReference type="InterPro" id="IPR045690">
    <property type="entry name" value="DUF6055"/>
</dbReference>
<dbReference type="Pfam" id="PF04151">
    <property type="entry name" value="PPC"/>
    <property type="match status" value="1"/>
</dbReference>
<feature type="chain" id="PRO_5008518967" description="Peptidase C-terminal archaeal/bacterial domain-containing protein" evidence="1">
    <location>
        <begin position="22"/>
        <end position="746"/>
    </location>
</feature>
<reference evidence="3 4" key="1">
    <citation type="submission" date="2015-11" db="EMBL/GenBank/DDBJ databases">
        <title>Whole-Genome Sequence of Candidatus Oderbacter manganicum from the National Park Lower Oder Valley, Germany.</title>
        <authorList>
            <person name="Braun B."/>
            <person name="Liere K."/>
            <person name="Szewzyk U."/>
        </authorList>
    </citation>
    <scope>NUCLEOTIDE SEQUENCE [LARGE SCALE GENOMIC DNA]</scope>
    <source>
        <strain evidence="3 4">OTSz_A_272</strain>
    </source>
</reference>
<feature type="domain" description="Peptidase C-terminal archaeal/bacterial" evidence="2">
    <location>
        <begin position="265"/>
        <end position="330"/>
    </location>
</feature>
<dbReference type="InParanoid" id="A0A1B1AKN7"/>
<evidence type="ECO:0000313" key="3">
    <source>
        <dbReference type="EMBL" id="ANP47126.1"/>
    </source>
</evidence>
<sequence length="746" mass="80829">MFVRAWIFVVALALMTASAMAQTLADQHLTGSLTARAPRASFTLDLQQGQVVTLTTSSTENLDTVLTLNGPDRRRVAENDDQQQGILSSRIVYVARTTGRHTAIVSGYNNARGAFELDITYGLDVGLSDASRRLREDRVAFSPRQTQHSFDVDLAANDVFVASTFAFTEGLDTTLTLLDASGATLSSNDDQGDGSLNSQIVYQIARAGRYRVVASTYGGNGVGEAIVSLAVDPNARAPFNFSSIEGAEIARHEGELNDARPSVEYTVDLAAGQTLYANAETTSGDLDTVLRLNGPDGNPVALNDDRGDGSLNSAFAFTAPAAGRYRLELYRFAQSNSSGGFRLVLLSVNASVVTALQELVDNQVTLSGPVQTITTQDFRLDYTLEGRDASTHEYARATADALQEVLATQVNRIGWVAPVRDRDGRYRAYIGEANGSMGYTKPVEMMFDNANTPNVRETAAARAVLVIDNDFRGMGKKAPPESLMRATATHELNHVIQFGYDAQEGLNWLYESTASWTEVVTVGDDQDATDYVETDFAQPELCWTTTTQGFNYAQWTLLQSLADSYGNRIVVNLWENAVTYDGFETMSRTLSVVGTTIPDALQRWRVQNFARAYQLAPRFTRSVALAGTINRNGAWSPRGRVQQLGANYVALRLQGARTYALRGDANLELVGLGKRNGQIEVVQLGRGGVFDTSGYEYAALMVFNRAVPATPGACAGENYSINVSAATGAMAPPQYNFSAEHFSPPS</sequence>
<evidence type="ECO:0000313" key="4">
    <source>
        <dbReference type="Proteomes" id="UP000092498"/>
    </source>
</evidence>
<feature type="signal peptide" evidence="1">
    <location>
        <begin position="1"/>
        <end position="21"/>
    </location>
</feature>
<protein>
    <recommendedName>
        <fullName evidence="2">Peptidase C-terminal archaeal/bacterial domain-containing protein</fullName>
    </recommendedName>
</protein>
<evidence type="ECO:0000259" key="2">
    <source>
        <dbReference type="Pfam" id="PF04151"/>
    </source>
</evidence>
<dbReference type="OrthoDB" id="174027at2"/>
<dbReference type="InterPro" id="IPR007280">
    <property type="entry name" value="Peptidase_C_arc/bac"/>
</dbReference>
<dbReference type="Pfam" id="PF19527">
    <property type="entry name" value="DUF6055"/>
    <property type="match status" value="1"/>
</dbReference>